<dbReference type="InterPro" id="IPR027417">
    <property type="entry name" value="P-loop_NTPase"/>
</dbReference>
<dbReference type="PANTHER" id="PTHR32309">
    <property type="entry name" value="TYROSINE-PROTEIN KINASE"/>
    <property type="match status" value="1"/>
</dbReference>
<comment type="similarity">
    <text evidence="2">Belongs to the CpsC/CapA family.</text>
</comment>
<evidence type="ECO:0000256" key="14">
    <source>
        <dbReference type="ARBA" id="ARBA00053015"/>
    </source>
</evidence>
<comment type="caution">
    <text evidence="19">The sequence shown here is derived from an EMBL/GenBank/DDBJ whole genome shotgun (WGS) entry which is preliminary data.</text>
</comment>
<keyword evidence="5" id="KW-0997">Cell inner membrane</keyword>
<keyword evidence="9 19" id="KW-0418">Kinase</keyword>
<dbReference type="InterPro" id="IPR050445">
    <property type="entry name" value="Bact_polysacc_biosynth/exp"/>
</dbReference>
<keyword evidence="7 16" id="KW-0812">Transmembrane</keyword>
<dbReference type="Pfam" id="PF13614">
    <property type="entry name" value="AAA_31"/>
    <property type="match status" value="1"/>
</dbReference>
<evidence type="ECO:0000256" key="6">
    <source>
        <dbReference type="ARBA" id="ARBA00022679"/>
    </source>
</evidence>
<dbReference type="GO" id="GO:0004715">
    <property type="term" value="F:non-membrane spanning protein tyrosine kinase activity"/>
    <property type="evidence" value="ECO:0007669"/>
    <property type="project" value="UniProtKB-EC"/>
</dbReference>
<dbReference type="GO" id="GO:0005524">
    <property type="term" value="F:ATP binding"/>
    <property type="evidence" value="ECO:0007669"/>
    <property type="project" value="UniProtKB-KW"/>
</dbReference>
<dbReference type="InterPro" id="IPR005702">
    <property type="entry name" value="Wzc-like_C"/>
</dbReference>
<dbReference type="EC" id="2.7.10.2" evidence="19"/>
<feature type="transmembrane region" description="Helical" evidence="16">
    <location>
        <begin position="21"/>
        <end position="43"/>
    </location>
</feature>
<evidence type="ECO:0000256" key="11">
    <source>
        <dbReference type="ARBA" id="ARBA00022989"/>
    </source>
</evidence>
<evidence type="ECO:0000256" key="2">
    <source>
        <dbReference type="ARBA" id="ARBA00006683"/>
    </source>
</evidence>
<evidence type="ECO:0000259" key="18">
    <source>
        <dbReference type="Pfam" id="PF13614"/>
    </source>
</evidence>
<dbReference type="CDD" id="cd05387">
    <property type="entry name" value="BY-kinase"/>
    <property type="match status" value="1"/>
</dbReference>
<evidence type="ECO:0000256" key="7">
    <source>
        <dbReference type="ARBA" id="ARBA00022692"/>
    </source>
</evidence>
<dbReference type="InterPro" id="IPR003856">
    <property type="entry name" value="LPS_length_determ_N"/>
</dbReference>
<evidence type="ECO:0000256" key="15">
    <source>
        <dbReference type="SAM" id="Coils"/>
    </source>
</evidence>
<evidence type="ECO:0000313" key="20">
    <source>
        <dbReference type="Proteomes" id="UP000317371"/>
    </source>
</evidence>
<keyword evidence="11 16" id="KW-1133">Transmembrane helix</keyword>
<proteinExistence type="inferred from homology"/>
<evidence type="ECO:0000256" key="4">
    <source>
        <dbReference type="ARBA" id="ARBA00022475"/>
    </source>
</evidence>
<dbReference type="Gene3D" id="3.40.50.300">
    <property type="entry name" value="P-loop containing nucleotide triphosphate hydrolases"/>
    <property type="match status" value="1"/>
</dbReference>
<dbReference type="InterPro" id="IPR025669">
    <property type="entry name" value="AAA_dom"/>
</dbReference>
<keyword evidence="15" id="KW-0175">Coiled coil</keyword>
<sequence length="557" mass="61499">MRENMTETMNDYLELRKVIQIILRWLWLLLLVALGGAGLGYVASKSQAPVYEATTTLMVGQVIQATQISRDDLLTNEVLAQTYTDMAVRQPVLQGVIDTLNLPDTWRGLKKRVHAELVEGTHLIQIRTEAESPEMARIIADEVARQLILLSANATQSRETAEARGFVNQRLDNLQKKIEYGRARLQSLESALLQAFEVGSDPNAIQRIQDLQGEINRLEELIDSWEAESTQIVIYLKDRSRANSLTIIEPAQASLNPIRPRTKLNALLAAAISFALAMGLVLFVEFRDDTLREPDEIQNALKTPVLGHIGKINGKSEHDRLLPALNPGSPLSEAYRIIRSNIEFKTAERPAKTIVITSPGRAEGKSLMAANLGITMAQAGLRTLIIDANLRQPMQHRLFRVANAAGLTEALRSPELALDHLVLETKIPNLFVLPSGQVPLNPTELLGAQRMREILASLGQMADIVICDSPPALGLADASILANRADGVVLVLGVGQTRLEDARQTISSLSLANARLLGVIVNRARSRFHRYLRVVNATSLATSATPRSSRRWQWLPF</sequence>
<evidence type="ECO:0000256" key="16">
    <source>
        <dbReference type="SAM" id="Phobius"/>
    </source>
</evidence>
<dbReference type="InParanoid" id="A0A540V9I6"/>
<evidence type="ECO:0000256" key="5">
    <source>
        <dbReference type="ARBA" id="ARBA00022519"/>
    </source>
</evidence>
<keyword evidence="20" id="KW-1185">Reference proteome</keyword>
<dbReference type="NCBIfam" id="TIGR01007">
    <property type="entry name" value="eps_fam"/>
    <property type="match status" value="1"/>
</dbReference>
<dbReference type="EMBL" id="VIGC01000040">
    <property type="protein sequence ID" value="TQE93424.1"/>
    <property type="molecule type" value="Genomic_DNA"/>
</dbReference>
<reference evidence="19 20" key="1">
    <citation type="submission" date="2019-06" db="EMBL/GenBank/DDBJ databases">
        <title>Genome sequence of Litorilinea aerophila BAA-2444.</title>
        <authorList>
            <person name="Maclea K.S."/>
            <person name="Maurais E.G."/>
            <person name="Iannazzi L.C."/>
        </authorList>
    </citation>
    <scope>NUCLEOTIDE SEQUENCE [LARGE SCALE GENOMIC DNA]</scope>
    <source>
        <strain evidence="19 20">ATCC BAA-2444</strain>
    </source>
</reference>
<protein>
    <submittedName>
        <fullName evidence="19">Polysaccharide biosynthesis tyrosine autokinase</fullName>
        <ecNumber evidence="19">2.7.10.2</ecNumber>
    </submittedName>
</protein>
<dbReference type="Proteomes" id="UP000317371">
    <property type="component" value="Unassembled WGS sequence"/>
</dbReference>
<keyword evidence="6 19" id="KW-0808">Transferase</keyword>
<comment type="similarity">
    <text evidence="3">Belongs to the etk/wzc family.</text>
</comment>
<keyword evidence="4" id="KW-1003">Cell membrane</keyword>
<evidence type="ECO:0000256" key="10">
    <source>
        <dbReference type="ARBA" id="ARBA00022840"/>
    </source>
</evidence>
<feature type="coiled-coil region" evidence="15">
    <location>
        <begin position="171"/>
        <end position="228"/>
    </location>
</feature>
<comment type="subcellular location">
    <subcellularLocation>
        <location evidence="1">Cell inner membrane</location>
        <topology evidence="1">Multi-pass membrane protein</topology>
    </subcellularLocation>
</comment>
<keyword evidence="8" id="KW-0547">Nucleotide-binding</keyword>
<evidence type="ECO:0000256" key="13">
    <source>
        <dbReference type="ARBA" id="ARBA00023137"/>
    </source>
</evidence>
<feature type="domain" description="AAA" evidence="18">
    <location>
        <begin position="354"/>
        <end position="507"/>
    </location>
</feature>
<evidence type="ECO:0000256" key="3">
    <source>
        <dbReference type="ARBA" id="ARBA00008883"/>
    </source>
</evidence>
<evidence type="ECO:0000259" key="17">
    <source>
        <dbReference type="Pfam" id="PF02706"/>
    </source>
</evidence>
<evidence type="ECO:0000256" key="12">
    <source>
        <dbReference type="ARBA" id="ARBA00023136"/>
    </source>
</evidence>
<comment type="catalytic activity">
    <reaction evidence="14">
        <text>L-tyrosyl-[protein] + ATP = O-phospho-L-tyrosyl-[protein] + ADP + H(+)</text>
        <dbReference type="Rhea" id="RHEA:10596"/>
        <dbReference type="Rhea" id="RHEA-COMP:10136"/>
        <dbReference type="Rhea" id="RHEA-COMP:20101"/>
        <dbReference type="ChEBI" id="CHEBI:15378"/>
        <dbReference type="ChEBI" id="CHEBI:30616"/>
        <dbReference type="ChEBI" id="CHEBI:46858"/>
        <dbReference type="ChEBI" id="CHEBI:61978"/>
        <dbReference type="ChEBI" id="CHEBI:456216"/>
    </reaction>
</comment>
<dbReference type="PANTHER" id="PTHR32309:SF31">
    <property type="entry name" value="CAPSULAR EXOPOLYSACCHARIDE FAMILY"/>
    <property type="match status" value="1"/>
</dbReference>
<name>A0A540V9I6_9CHLR</name>
<evidence type="ECO:0000256" key="9">
    <source>
        <dbReference type="ARBA" id="ARBA00022777"/>
    </source>
</evidence>
<dbReference type="SUPFAM" id="SSF52540">
    <property type="entry name" value="P-loop containing nucleoside triphosphate hydrolases"/>
    <property type="match status" value="1"/>
</dbReference>
<evidence type="ECO:0000256" key="8">
    <source>
        <dbReference type="ARBA" id="ARBA00022741"/>
    </source>
</evidence>
<feature type="domain" description="Polysaccharide chain length determinant N-terminal" evidence="17">
    <location>
        <begin position="13"/>
        <end position="98"/>
    </location>
</feature>
<accession>A0A540V9I6</accession>
<keyword evidence="10" id="KW-0067">ATP-binding</keyword>
<dbReference type="AlphaFoldDB" id="A0A540V9I6"/>
<gene>
    <name evidence="19" type="ORF">FKZ61_21385</name>
</gene>
<evidence type="ECO:0000256" key="1">
    <source>
        <dbReference type="ARBA" id="ARBA00004429"/>
    </source>
</evidence>
<organism evidence="19 20">
    <name type="scientific">Litorilinea aerophila</name>
    <dbReference type="NCBI Taxonomy" id="1204385"/>
    <lineage>
        <taxon>Bacteria</taxon>
        <taxon>Bacillati</taxon>
        <taxon>Chloroflexota</taxon>
        <taxon>Caldilineae</taxon>
        <taxon>Caldilineales</taxon>
        <taxon>Caldilineaceae</taxon>
        <taxon>Litorilinea</taxon>
    </lineage>
</organism>
<dbReference type="Pfam" id="PF02706">
    <property type="entry name" value="Wzz"/>
    <property type="match status" value="1"/>
</dbReference>
<keyword evidence="13" id="KW-0829">Tyrosine-protein kinase</keyword>
<dbReference type="OrthoDB" id="9794577at2"/>
<evidence type="ECO:0000313" key="19">
    <source>
        <dbReference type="EMBL" id="TQE93424.1"/>
    </source>
</evidence>
<dbReference type="GO" id="GO:0005886">
    <property type="term" value="C:plasma membrane"/>
    <property type="evidence" value="ECO:0007669"/>
    <property type="project" value="UniProtKB-SubCell"/>
</dbReference>
<keyword evidence="12 16" id="KW-0472">Membrane</keyword>